<evidence type="ECO:0000313" key="7">
    <source>
        <dbReference type="Proteomes" id="UP000564644"/>
    </source>
</evidence>
<organism evidence="6 7">
    <name type="scientific">Cohnella zeiphila</name>
    <dbReference type="NCBI Taxonomy" id="2761120"/>
    <lineage>
        <taxon>Bacteria</taxon>
        <taxon>Bacillati</taxon>
        <taxon>Bacillota</taxon>
        <taxon>Bacilli</taxon>
        <taxon>Bacillales</taxon>
        <taxon>Paenibacillaceae</taxon>
        <taxon>Cohnella</taxon>
    </lineage>
</organism>
<dbReference type="Pfam" id="PF00440">
    <property type="entry name" value="TetR_N"/>
    <property type="match status" value="1"/>
</dbReference>
<dbReference type="GO" id="GO:0000976">
    <property type="term" value="F:transcription cis-regulatory region binding"/>
    <property type="evidence" value="ECO:0007669"/>
    <property type="project" value="TreeGrafter"/>
</dbReference>
<proteinExistence type="predicted"/>
<dbReference type="PROSITE" id="PS50977">
    <property type="entry name" value="HTH_TETR_2"/>
    <property type="match status" value="1"/>
</dbReference>
<evidence type="ECO:0000256" key="2">
    <source>
        <dbReference type="ARBA" id="ARBA00023125"/>
    </source>
</evidence>
<dbReference type="InterPro" id="IPR023772">
    <property type="entry name" value="DNA-bd_HTH_TetR-type_CS"/>
</dbReference>
<feature type="domain" description="HTH tetR-type" evidence="5">
    <location>
        <begin position="20"/>
        <end position="79"/>
    </location>
</feature>
<evidence type="ECO:0000313" key="6">
    <source>
        <dbReference type="EMBL" id="MBB6731636.1"/>
    </source>
</evidence>
<reference evidence="6 7" key="1">
    <citation type="submission" date="2020-08" db="EMBL/GenBank/DDBJ databases">
        <title>Cohnella phylogeny.</title>
        <authorList>
            <person name="Dunlap C."/>
        </authorList>
    </citation>
    <scope>NUCLEOTIDE SEQUENCE [LARGE SCALE GENOMIC DNA]</scope>
    <source>
        <strain evidence="6 7">CBP 2801</strain>
    </source>
</reference>
<evidence type="ECO:0000256" key="1">
    <source>
        <dbReference type="ARBA" id="ARBA00023015"/>
    </source>
</evidence>
<protein>
    <submittedName>
        <fullName evidence="6">TetR/AcrR family transcriptional regulator</fullName>
    </submittedName>
</protein>
<dbReference type="PRINTS" id="PR00455">
    <property type="entry name" value="HTHTETR"/>
</dbReference>
<comment type="caution">
    <text evidence="6">The sequence shown here is derived from an EMBL/GenBank/DDBJ whole genome shotgun (WGS) entry which is preliminary data.</text>
</comment>
<dbReference type="AlphaFoldDB" id="A0A7X0SKM5"/>
<dbReference type="PROSITE" id="PS01081">
    <property type="entry name" value="HTH_TETR_1"/>
    <property type="match status" value="1"/>
</dbReference>
<accession>A0A7X0SKM5</accession>
<keyword evidence="7" id="KW-1185">Reference proteome</keyword>
<name>A0A7X0SKM5_9BACL</name>
<sequence>MDSNDQDQPVRKRARGMSVEERRAMIVQAALPLLAEVGPSVTTLQIARAAGISEPTIFRAFADKNEVLQACLEEVTDPEHIAVELNAIDTDSSLEERLVELIEAIQAQGKRTGAVLNAIRLASPPNPNLNEMKDRQAAFHRKWVERYAAVHAAVCGVLEPDEPRLRISVSDMATLVLSIVFSLGRNAVAEQESITTKQLADLLLNGALKGA</sequence>
<feature type="DNA-binding region" description="H-T-H motif" evidence="4">
    <location>
        <begin position="42"/>
        <end position="61"/>
    </location>
</feature>
<dbReference type="Proteomes" id="UP000564644">
    <property type="component" value="Unassembled WGS sequence"/>
</dbReference>
<gene>
    <name evidence="6" type="ORF">H7C18_12010</name>
</gene>
<dbReference type="GO" id="GO:0003700">
    <property type="term" value="F:DNA-binding transcription factor activity"/>
    <property type="evidence" value="ECO:0007669"/>
    <property type="project" value="TreeGrafter"/>
</dbReference>
<evidence type="ECO:0000256" key="3">
    <source>
        <dbReference type="ARBA" id="ARBA00023163"/>
    </source>
</evidence>
<dbReference type="InterPro" id="IPR050109">
    <property type="entry name" value="HTH-type_TetR-like_transc_reg"/>
</dbReference>
<keyword evidence="3" id="KW-0804">Transcription</keyword>
<dbReference type="PANTHER" id="PTHR30055:SF234">
    <property type="entry name" value="HTH-TYPE TRANSCRIPTIONAL REGULATOR BETI"/>
    <property type="match status" value="1"/>
</dbReference>
<keyword evidence="2 4" id="KW-0238">DNA-binding</keyword>
<evidence type="ECO:0000256" key="4">
    <source>
        <dbReference type="PROSITE-ProRule" id="PRU00335"/>
    </source>
</evidence>
<dbReference type="SUPFAM" id="SSF46689">
    <property type="entry name" value="Homeodomain-like"/>
    <property type="match status" value="1"/>
</dbReference>
<dbReference type="InterPro" id="IPR001647">
    <property type="entry name" value="HTH_TetR"/>
</dbReference>
<dbReference type="Gene3D" id="1.10.357.10">
    <property type="entry name" value="Tetracycline Repressor, domain 2"/>
    <property type="match status" value="1"/>
</dbReference>
<dbReference type="RefSeq" id="WP_185129310.1">
    <property type="nucleotide sequence ID" value="NZ_JACJVO010000013.1"/>
</dbReference>
<dbReference type="InterPro" id="IPR009057">
    <property type="entry name" value="Homeodomain-like_sf"/>
</dbReference>
<evidence type="ECO:0000259" key="5">
    <source>
        <dbReference type="PROSITE" id="PS50977"/>
    </source>
</evidence>
<dbReference type="EMBL" id="JACJVO010000013">
    <property type="protein sequence ID" value="MBB6731636.1"/>
    <property type="molecule type" value="Genomic_DNA"/>
</dbReference>
<keyword evidence="1" id="KW-0805">Transcription regulation</keyword>
<dbReference type="PANTHER" id="PTHR30055">
    <property type="entry name" value="HTH-TYPE TRANSCRIPTIONAL REGULATOR RUTR"/>
    <property type="match status" value="1"/>
</dbReference>